<dbReference type="EMBL" id="BX284602">
    <property type="protein sequence ID" value="CZR14467.1"/>
    <property type="molecule type" value="Genomic_DNA"/>
</dbReference>
<evidence type="ECO:0000313" key="3">
    <source>
        <dbReference type="Proteomes" id="UP000001940"/>
    </source>
</evidence>
<dbReference type="PROSITE" id="PS50181">
    <property type="entry name" value="FBOX"/>
    <property type="match status" value="1"/>
</dbReference>
<dbReference type="InterPro" id="IPR053222">
    <property type="entry name" value="Zygotic_Embryogenesis-Asso"/>
</dbReference>
<dbReference type="InterPro" id="IPR001810">
    <property type="entry name" value="F-box_dom"/>
</dbReference>
<dbReference type="AlphaFoldDB" id="A0A131MBD1"/>
<organism evidence="2 3">
    <name type="scientific">Caenorhabditis elegans</name>
    <dbReference type="NCBI Taxonomy" id="6239"/>
    <lineage>
        <taxon>Eukaryota</taxon>
        <taxon>Metazoa</taxon>
        <taxon>Ecdysozoa</taxon>
        <taxon>Nematoda</taxon>
        <taxon>Chromadorea</taxon>
        <taxon>Rhabditida</taxon>
        <taxon>Rhabditina</taxon>
        <taxon>Rhabditomorpha</taxon>
        <taxon>Rhabditoidea</taxon>
        <taxon>Rhabditidae</taxon>
        <taxon>Peloderinae</taxon>
        <taxon>Caenorhabditis</taxon>
    </lineage>
</organism>
<gene>
    <name evidence="2 4" type="primary">fbxb-106</name>
    <name evidence="2" type="ORF">CELE_F29A7.1</name>
    <name evidence="4" type="ORF">F29A7.1</name>
</gene>
<proteinExistence type="predicted"/>
<dbReference type="AGR" id="WB:WBGene00017911"/>
<evidence type="ECO:0000313" key="2">
    <source>
        <dbReference type="EMBL" id="CZR14467.1"/>
    </source>
</evidence>
<sequence>MATSFPILRLPSKSIQDVIQHMPLGDQLAISLCSKPSKSAVTRLNHDPLYISIDVSDSIRLIVDFQRADLNMQASLTFYKNTVGQWNLQSCTTAIAAETEVVWEMTGFRFRDWVEHVLEVFKCSRIHTVSVYRTMNEGNCINASKVIKEFRVKTIRLAACSRSLEEKIVTNIQCNDALFVSEPSRNAPMPAHEVLLQNFKSASFASISPGFQLTLNDLLIINSSLPKLISCQISSKDLNIYIKHLINGSHQMLENIQLIQIGGTPWNKKIAMKDVPFIVYSPQFEHVIRGGDWENENYFLATRNNGKSLGLVWTFVEESCHIVILGR</sequence>
<dbReference type="InterPro" id="IPR012885">
    <property type="entry name" value="F-box_Sdz-33"/>
</dbReference>
<dbReference type="PANTHER" id="PTHR22899">
    <property type="entry name" value="CYCLIN-RELATED F-BOX FAMILY"/>
    <property type="match status" value="1"/>
</dbReference>
<dbReference type="PANTHER" id="PTHR22899:SF0">
    <property type="entry name" value="F-BOX ASSOCIATED DOMAIN-CONTAINING PROTEIN-RELATED"/>
    <property type="match status" value="1"/>
</dbReference>
<evidence type="ECO:0000313" key="4">
    <source>
        <dbReference type="WormBase" id="F29A7.1a"/>
    </source>
</evidence>
<feature type="domain" description="F-box" evidence="1">
    <location>
        <begin position="4"/>
        <end position="53"/>
    </location>
</feature>
<accession>A0A131MBD1</accession>
<dbReference type="InParanoid" id="A0A131MBD1"/>
<dbReference type="CTD" id="173620"/>
<dbReference type="Pfam" id="PF00646">
    <property type="entry name" value="F-box"/>
    <property type="match status" value="1"/>
</dbReference>
<dbReference type="RefSeq" id="NP_001380191.1">
    <property type="nucleotide sequence ID" value="NM_001393024.1"/>
</dbReference>
<dbReference type="OrthoDB" id="10656677at2759"/>
<reference evidence="2 3" key="1">
    <citation type="journal article" date="1998" name="Science">
        <title>Genome sequence of the nematode C. elegans: a platform for investigating biology.</title>
        <authorList>
            <consortium name="The C. elegans sequencing consortium"/>
            <person name="Sulson J.E."/>
            <person name="Waterston R."/>
        </authorList>
    </citation>
    <scope>NUCLEOTIDE SEQUENCE [LARGE SCALE GENOMIC DNA]</scope>
    <source>
        <strain evidence="2 3">Bristol N2</strain>
    </source>
</reference>
<dbReference type="PaxDb" id="6239-F29A7.1"/>
<evidence type="ECO:0000259" key="1">
    <source>
        <dbReference type="PROSITE" id="PS50181"/>
    </source>
</evidence>
<keyword evidence="3" id="KW-1185">Reference proteome</keyword>
<dbReference type="Bgee" id="WBGene00017911">
    <property type="expression patterns" value="Expressed in embryo and 4 other cell types or tissues"/>
</dbReference>
<protein>
    <submittedName>
        <fullName evidence="2">F-box domain-containing protein</fullName>
    </submittedName>
</protein>
<dbReference type="GeneID" id="173620"/>
<dbReference type="FunCoup" id="A0A131MBD1">
    <property type="interactions" value="814"/>
</dbReference>
<dbReference type="WormBase" id="F29A7.1a">
    <property type="protein sequence ID" value="CE51361"/>
    <property type="gene ID" value="WBGene00017911"/>
    <property type="gene designation" value="fbxb-106"/>
</dbReference>
<dbReference type="ExpressionAtlas" id="A0A131MBD1">
    <property type="expression patterns" value="baseline"/>
</dbReference>
<dbReference type="Pfam" id="PF07735">
    <property type="entry name" value="FBA_2"/>
    <property type="match status" value="1"/>
</dbReference>
<name>A0A131MBD1_CAEEL</name>
<dbReference type="Proteomes" id="UP000001940">
    <property type="component" value="Chromosome II"/>
</dbReference>